<dbReference type="Gene3D" id="3.40.50.1820">
    <property type="entry name" value="alpha/beta hydrolase"/>
    <property type="match status" value="1"/>
</dbReference>
<accession>X0PNS6</accession>
<dbReference type="Proteomes" id="UP000019491">
    <property type="component" value="Unassembled WGS sequence"/>
</dbReference>
<evidence type="ECO:0000313" key="2">
    <source>
        <dbReference type="Proteomes" id="UP000019491"/>
    </source>
</evidence>
<dbReference type="InterPro" id="IPR029058">
    <property type="entry name" value="AB_hydrolase_fold"/>
</dbReference>
<dbReference type="EMBL" id="BAWF01000012">
    <property type="protein sequence ID" value="GAF44324.1"/>
    <property type="molecule type" value="Genomic_DNA"/>
</dbReference>
<proteinExistence type="predicted"/>
<comment type="caution">
    <text evidence="1">The sequence shown here is derived from an EMBL/GenBank/DDBJ whole genome shotgun (WGS) entry which is preliminary data.</text>
</comment>
<name>X0PNS6_RHOWR</name>
<dbReference type="AlphaFoldDB" id="X0PNS6"/>
<dbReference type="SUPFAM" id="SSF53474">
    <property type="entry name" value="alpha/beta-Hydrolases"/>
    <property type="match status" value="1"/>
</dbReference>
<keyword evidence="2" id="KW-1185">Reference proteome</keyword>
<organism evidence="1 2">
    <name type="scientific">Rhodococcus wratislaviensis NBRC 100605</name>
    <dbReference type="NCBI Taxonomy" id="1219028"/>
    <lineage>
        <taxon>Bacteria</taxon>
        <taxon>Bacillati</taxon>
        <taxon>Actinomycetota</taxon>
        <taxon>Actinomycetes</taxon>
        <taxon>Mycobacteriales</taxon>
        <taxon>Nocardiaceae</taxon>
        <taxon>Rhodococcus</taxon>
    </lineage>
</organism>
<reference evidence="1 2" key="1">
    <citation type="submission" date="2014-02" db="EMBL/GenBank/DDBJ databases">
        <title>Whole genome shotgun sequence of Rhodococcus wratislaviensis NBRC 100605.</title>
        <authorList>
            <person name="Hosoyama A."/>
            <person name="Tsuchikane K."/>
            <person name="Yoshida I."/>
            <person name="Ohji S."/>
            <person name="Ichikawa N."/>
            <person name="Yamazoe A."/>
            <person name="Fujita N."/>
        </authorList>
    </citation>
    <scope>NUCLEOTIDE SEQUENCE [LARGE SCALE GENOMIC DNA]</scope>
    <source>
        <strain evidence="1 2">NBRC 100605</strain>
    </source>
</reference>
<gene>
    <name evidence="1" type="ORF">RW1_012_01430</name>
</gene>
<protein>
    <submittedName>
        <fullName evidence="1">Uncharacterized protein</fullName>
    </submittedName>
</protein>
<evidence type="ECO:0000313" key="1">
    <source>
        <dbReference type="EMBL" id="GAF44324.1"/>
    </source>
</evidence>
<sequence length="98" mass="11483">MADGYEKFDKAVHERTGFHLAEQSPLEHVEAVTVPTLVAQVHDDVMTRPEDVQSIYDRLPVEDKELYWIEGTDRRFDGYNFFGVHPELPINWFDKYIA</sequence>